<dbReference type="PANTHER" id="PTHR30616:SF2">
    <property type="entry name" value="PURINE NUCLEOSIDE PHOSPHORYLASE LACC1"/>
    <property type="match status" value="1"/>
</dbReference>
<organism evidence="11 12">
    <name type="scientific">Petrimonas mucosa</name>
    <dbReference type="NCBI Taxonomy" id="1642646"/>
    <lineage>
        <taxon>Bacteria</taxon>
        <taxon>Pseudomonadati</taxon>
        <taxon>Bacteroidota</taxon>
        <taxon>Bacteroidia</taxon>
        <taxon>Bacteroidales</taxon>
        <taxon>Dysgonomonadaceae</taxon>
        <taxon>Petrimonas</taxon>
    </lineage>
</organism>
<evidence type="ECO:0000256" key="4">
    <source>
        <dbReference type="ARBA" id="ARBA00022723"/>
    </source>
</evidence>
<evidence type="ECO:0000256" key="9">
    <source>
        <dbReference type="ARBA" id="ARBA00049893"/>
    </source>
</evidence>
<dbReference type="SUPFAM" id="SSF64438">
    <property type="entry name" value="CNF1/YfiH-like putative cysteine hydrolases"/>
    <property type="match status" value="1"/>
</dbReference>
<evidence type="ECO:0000256" key="7">
    <source>
        <dbReference type="ARBA" id="ARBA00047989"/>
    </source>
</evidence>
<evidence type="ECO:0000256" key="8">
    <source>
        <dbReference type="ARBA" id="ARBA00048968"/>
    </source>
</evidence>
<gene>
    <name evidence="11" type="primary">ylmD</name>
    <name evidence="11" type="ORF">ING2E5A_0478</name>
</gene>
<evidence type="ECO:0000256" key="2">
    <source>
        <dbReference type="ARBA" id="ARBA00007353"/>
    </source>
</evidence>
<dbReference type="Gene3D" id="3.60.140.10">
    <property type="entry name" value="CNF1/YfiH-like putative cysteine hydrolases"/>
    <property type="match status" value="1"/>
</dbReference>
<dbReference type="InterPro" id="IPR038371">
    <property type="entry name" value="Cu_polyphenol_OxRdtase_sf"/>
</dbReference>
<dbReference type="AlphaFoldDB" id="A0A1G4G4C6"/>
<evidence type="ECO:0000256" key="5">
    <source>
        <dbReference type="ARBA" id="ARBA00022801"/>
    </source>
</evidence>
<evidence type="ECO:0000313" key="11">
    <source>
        <dbReference type="EMBL" id="SCM55612.1"/>
    </source>
</evidence>
<protein>
    <recommendedName>
        <fullName evidence="10">Purine nucleoside phosphorylase</fullName>
    </recommendedName>
</protein>
<dbReference type="InterPro" id="IPR011324">
    <property type="entry name" value="Cytotoxic_necrot_fac-like_cat"/>
</dbReference>
<comment type="catalytic activity">
    <reaction evidence="8">
        <text>adenosine + phosphate = alpha-D-ribose 1-phosphate + adenine</text>
        <dbReference type="Rhea" id="RHEA:27642"/>
        <dbReference type="ChEBI" id="CHEBI:16335"/>
        <dbReference type="ChEBI" id="CHEBI:16708"/>
        <dbReference type="ChEBI" id="CHEBI:43474"/>
        <dbReference type="ChEBI" id="CHEBI:57720"/>
        <dbReference type="EC" id="2.4.2.1"/>
    </reaction>
    <physiologicalReaction direction="left-to-right" evidence="8">
        <dbReference type="Rhea" id="RHEA:27643"/>
    </physiologicalReaction>
</comment>
<comment type="catalytic activity">
    <reaction evidence="9">
        <text>S-methyl-5'-thioadenosine + phosphate = 5-(methylsulfanyl)-alpha-D-ribose 1-phosphate + adenine</text>
        <dbReference type="Rhea" id="RHEA:11852"/>
        <dbReference type="ChEBI" id="CHEBI:16708"/>
        <dbReference type="ChEBI" id="CHEBI:17509"/>
        <dbReference type="ChEBI" id="CHEBI:43474"/>
        <dbReference type="ChEBI" id="CHEBI:58533"/>
        <dbReference type="EC" id="2.4.2.28"/>
    </reaction>
    <physiologicalReaction direction="left-to-right" evidence="9">
        <dbReference type="Rhea" id="RHEA:11853"/>
    </physiologicalReaction>
</comment>
<evidence type="ECO:0000256" key="6">
    <source>
        <dbReference type="ARBA" id="ARBA00022833"/>
    </source>
</evidence>
<dbReference type="GO" id="GO:0016787">
    <property type="term" value="F:hydrolase activity"/>
    <property type="evidence" value="ECO:0007669"/>
    <property type="project" value="UniProtKB-KW"/>
</dbReference>
<dbReference type="InterPro" id="IPR003730">
    <property type="entry name" value="Cu_polyphenol_OxRdtase"/>
</dbReference>
<proteinExistence type="inferred from homology"/>
<dbReference type="STRING" id="1642646.ING2E5A_0478"/>
<evidence type="ECO:0000313" key="12">
    <source>
        <dbReference type="Proteomes" id="UP000178485"/>
    </source>
</evidence>
<dbReference type="CDD" id="cd16833">
    <property type="entry name" value="YfiH"/>
    <property type="match status" value="1"/>
</dbReference>
<reference evidence="11 12" key="1">
    <citation type="submission" date="2016-08" db="EMBL/GenBank/DDBJ databases">
        <authorList>
            <person name="Seilhamer J.J."/>
        </authorList>
    </citation>
    <scope>NUCLEOTIDE SEQUENCE [LARGE SCALE GENOMIC DNA]</scope>
    <source>
        <strain evidence="11">ING2-E5A</strain>
    </source>
</reference>
<dbReference type="GO" id="GO:0005507">
    <property type="term" value="F:copper ion binding"/>
    <property type="evidence" value="ECO:0007669"/>
    <property type="project" value="TreeGrafter"/>
</dbReference>
<dbReference type="NCBIfam" id="TIGR00726">
    <property type="entry name" value="peptidoglycan editing factor PgeF"/>
    <property type="match status" value="1"/>
</dbReference>
<dbReference type="PANTHER" id="PTHR30616">
    <property type="entry name" value="UNCHARACTERIZED PROTEIN YFIH"/>
    <property type="match status" value="1"/>
</dbReference>
<evidence type="ECO:0000256" key="1">
    <source>
        <dbReference type="ARBA" id="ARBA00000553"/>
    </source>
</evidence>
<sequence>MFRDPNYSNLLFFRILADEQRVLHFSTTRTGGVSRGNFRSLNLGNYSDDDPLNIFENRSIVARKFYKEANDLITPHQTHGNRVLLIDAAFLDLPNAEKLERLYGYDASITREKGFFLCVTTADCVPLLLFDRKNEAIAAIHAGWRGTAGRIVERTIAEMKRNFGTEASDLLAAIGPAISIDKFEVGMEVEAAFRENGFELTSSVAYRHNISGKLHLDLKEINRQELIRLGVPRQQIEKTRYCTCTNSRLFFSARRQSQHSGRMLTGIMLR</sequence>
<name>A0A1G4G4C6_9BACT</name>
<dbReference type="KEGG" id="pmuc:ING2E5A_0478"/>
<keyword evidence="5" id="KW-0378">Hydrolase</keyword>
<comment type="catalytic activity">
    <reaction evidence="1">
        <text>inosine + phosphate = alpha-D-ribose 1-phosphate + hypoxanthine</text>
        <dbReference type="Rhea" id="RHEA:27646"/>
        <dbReference type="ChEBI" id="CHEBI:17368"/>
        <dbReference type="ChEBI" id="CHEBI:17596"/>
        <dbReference type="ChEBI" id="CHEBI:43474"/>
        <dbReference type="ChEBI" id="CHEBI:57720"/>
        <dbReference type="EC" id="2.4.2.1"/>
    </reaction>
    <physiologicalReaction direction="left-to-right" evidence="1">
        <dbReference type="Rhea" id="RHEA:27647"/>
    </physiologicalReaction>
</comment>
<dbReference type="RefSeq" id="WP_071136019.1">
    <property type="nucleotide sequence ID" value="NZ_LT608328.1"/>
</dbReference>
<comment type="catalytic activity">
    <reaction evidence="7">
        <text>adenosine + H2O + H(+) = inosine + NH4(+)</text>
        <dbReference type="Rhea" id="RHEA:24408"/>
        <dbReference type="ChEBI" id="CHEBI:15377"/>
        <dbReference type="ChEBI" id="CHEBI:15378"/>
        <dbReference type="ChEBI" id="CHEBI:16335"/>
        <dbReference type="ChEBI" id="CHEBI:17596"/>
        <dbReference type="ChEBI" id="CHEBI:28938"/>
        <dbReference type="EC" id="3.5.4.4"/>
    </reaction>
    <physiologicalReaction direction="left-to-right" evidence="7">
        <dbReference type="Rhea" id="RHEA:24409"/>
    </physiologicalReaction>
</comment>
<dbReference type="EMBL" id="LT608328">
    <property type="protein sequence ID" value="SCM55612.1"/>
    <property type="molecule type" value="Genomic_DNA"/>
</dbReference>
<comment type="similarity">
    <text evidence="2 10">Belongs to the purine nucleoside phosphorylase YfiH/LACC1 family.</text>
</comment>
<dbReference type="Pfam" id="PF02578">
    <property type="entry name" value="Cu-oxidase_4"/>
    <property type="match status" value="1"/>
</dbReference>
<keyword evidence="12" id="KW-1185">Reference proteome</keyword>
<accession>A0A1G4G4C6</accession>
<evidence type="ECO:0000256" key="3">
    <source>
        <dbReference type="ARBA" id="ARBA00022679"/>
    </source>
</evidence>
<dbReference type="GO" id="GO:0017061">
    <property type="term" value="F:S-methyl-5-thioadenosine phosphorylase activity"/>
    <property type="evidence" value="ECO:0007669"/>
    <property type="project" value="UniProtKB-EC"/>
</dbReference>
<keyword evidence="6" id="KW-0862">Zinc</keyword>
<keyword evidence="4" id="KW-0479">Metal-binding</keyword>
<keyword evidence="3" id="KW-0808">Transferase</keyword>
<evidence type="ECO:0000256" key="10">
    <source>
        <dbReference type="RuleBase" id="RU361274"/>
    </source>
</evidence>
<dbReference type="Proteomes" id="UP000178485">
    <property type="component" value="Chromosome i"/>
</dbReference>